<dbReference type="RefSeq" id="WP_047814373.1">
    <property type="nucleotide sequence ID" value="NZ_LECT01000021.1"/>
</dbReference>
<evidence type="ECO:0000256" key="1">
    <source>
        <dbReference type="SAM" id="SignalP"/>
    </source>
</evidence>
<feature type="chain" id="PRO_5005247972" description="Beta-xylosidase C-terminal Concanavalin A-like domain-containing protein" evidence="1">
    <location>
        <begin position="23"/>
        <end position="228"/>
    </location>
</feature>
<protein>
    <recommendedName>
        <fullName evidence="2">Beta-xylosidase C-terminal Concanavalin A-like domain-containing protein</fullName>
    </recommendedName>
</protein>
<dbReference type="SUPFAM" id="SSF49899">
    <property type="entry name" value="Concanavalin A-like lectins/glucanases"/>
    <property type="match status" value="1"/>
</dbReference>
<dbReference type="InterPro" id="IPR013320">
    <property type="entry name" value="ConA-like_dom_sf"/>
</dbReference>
<organism evidence="3 4">
    <name type="scientific">Rhodopirellula islandica</name>
    <dbReference type="NCBI Taxonomy" id="595434"/>
    <lineage>
        <taxon>Bacteria</taxon>
        <taxon>Pseudomonadati</taxon>
        <taxon>Planctomycetota</taxon>
        <taxon>Planctomycetia</taxon>
        <taxon>Pirellulales</taxon>
        <taxon>Pirellulaceae</taxon>
        <taxon>Rhodopirellula</taxon>
    </lineage>
</organism>
<keyword evidence="4" id="KW-1185">Reference proteome</keyword>
<reference evidence="3" key="1">
    <citation type="submission" date="2015-05" db="EMBL/GenBank/DDBJ databases">
        <title>Permanent draft genome of Rhodopirellula islandicus K833.</title>
        <authorList>
            <person name="Kizina J."/>
            <person name="Richter M."/>
            <person name="Glockner F.O."/>
            <person name="Harder J."/>
        </authorList>
    </citation>
    <scope>NUCLEOTIDE SEQUENCE [LARGE SCALE GENOMIC DNA]</scope>
    <source>
        <strain evidence="3">K833</strain>
    </source>
</reference>
<dbReference type="Gene3D" id="2.60.120.200">
    <property type="match status" value="1"/>
</dbReference>
<dbReference type="OrthoDB" id="2480018at2"/>
<dbReference type="InterPro" id="IPR041542">
    <property type="entry name" value="GH43_C2"/>
</dbReference>
<feature type="signal peptide" evidence="1">
    <location>
        <begin position="1"/>
        <end position="22"/>
    </location>
</feature>
<dbReference type="Proteomes" id="UP000036367">
    <property type="component" value="Unassembled WGS sequence"/>
</dbReference>
<proteinExistence type="predicted"/>
<evidence type="ECO:0000259" key="2">
    <source>
        <dbReference type="Pfam" id="PF17851"/>
    </source>
</evidence>
<evidence type="ECO:0000313" key="4">
    <source>
        <dbReference type="Proteomes" id="UP000036367"/>
    </source>
</evidence>
<gene>
    <name evidence="3" type="ORF">RISK_002742</name>
</gene>
<accession>A0A0J1BFG9</accession>
<keyword evidence="1" id="KW-0732">Signal</keyword>
<comment type="caution">
    <text evidence="3">The sequence shown here is derived from an EMBL/GenBank/DDBJ whole genome shotgun (WGS) entry which is preliminary data.</text>
</comment>
<dbReference type="PATRIC" id="fig|595434.4.peg.2613"/>
<evidence type="ECO:0000313" key="3">
    <source>
        <dbReference type="EMBL" id="KLU05251.1"/>
    </source>
</evidence>
<dbReference type="AlphaFoldDB" id="A0A0J1BFG9"/>
<sequence>MCRILLCSIGLIAAWLPSATPAAEPITKSFVDGMSDQWRWVRENKAGWKFTQDGLQVLIEPGNMWGKDNDAKNVLLHPIPDTWKEAVDVRVQITQAPKKRWEQANLVWYYSDSTMVKLGLELENGTTNIVMGHETNDRARTIAIIPYPAETVQLRFVVKGSQLLGQYRQPGTDWKPVGKTTLPSQTSTPAPHVSLQFYMGEADSNRWATVSNFQMSPLSEQGTSPAHN</sequence>
<dbReference type="EMBL" id="LECT01000021">
    <property type="protein sequence ID" value="KLU05251.1"/>
    <property type="molecule type" value="Genomic_DNA"/>
</dbReference>
<dbReference type="Pfam" id="PF17851">
    <property type="entry name" value="GH43_C2"/>
    <property type="match status" value="1"/>
</dbReference>
<name>A0A0J1BFG9_RHOIS</name>
<feature type="domain" description="Beta-xylosidase C-terminal Concanavalin A-like" evidence="2">
    <location>
        <begin position="34"/>
        <end position="189"/>
    </location>
</feature>